<evidence type="ECO:0000256" key="1">
    <source>
        <dbReference type="ARBA" id="ARBA00023002"/>
    </source>
</evidence>
<dbReference type="PANTHER" id="PTHR43762:SF1">
    <property type="entry name" value="D-ARABINONO-1,4-LACTONE OXIDASE"/>
    <property type="match status" value="1"/>
</dbReference>
<evidence type="ECO:0000313" key="4">
    <source>
        <dbReference type="Proteomes" id="UP001345013"/>
    </source>
</evidence>
<proteinExistence type="predicted"/>
<sequence>MSGLPLGGDPLSPNTYIVDSHGRVAKIVRTDNGYSLSEAHLLTAEFSGLWMDAVVPAELHNSGKLLVWTPKITLRPSLDDLAAVVGWVNTHVPPETKVKAAGSRHSWSDVATTKGVYISAENLKFIRTIDEDPAVYRPETSARLCMLVRGGSGSTVREMNKFLWEHALINMGAMCIVHSYVIDVTEKFHLKEIRTLSSTGELKQKLTMENIYNLAGVEGLPSQIARTEPIVSTGTDGGFKEHPKPAYHLELLFNPHGKKVIITSPHPLTVEEAEDQDFDFQPPGRDLVRTLLRGARFSRPAIPTWFQEQFNKLLTLGISTIIYLFPKKIPGLIDSSMDTLIDDAYVDRSFNVFNIGAGTNSIPALSCTIFVPVSNDLYLGALDVVQDVAKQFASRGLYETAPVSMRFVKASKAMLGVPKDTCAFEFIFTADTKHAQQMVDAYDQALRGVYGDEVRVHWGQMMREPAAQQIQGMYPKYGAWRAIRDELDPQGRFLNEWRSKTLAMVPKP</sequence>
<dbReference type="PANTHER" id="PTHR43762">
    <property type="entry name" value="L-GULONOLACTONE OXIDASE"/>
    <property type="match status" value="1"/>
</dbReference>
<dbReference type="EMBL" id="JAVRRG010000010">
    <property type="protein sequence ID" value="KAK5099542.1"/>
    <property type="molecule type" value="Genomic_DNA"/>
</dbReference>
<dbReference type="InterPro" id="IPR016171">
    <property type="entry name" value="Vanillyl_alc_oxidase_C-sub2"/>
</dbReference>
<evidence type="ECO:0000259" key="2">
    <source>
        <dbReference type="Pfam" id="PF04030"/>
    </source>
</evidence>
<protein>
    <recommendedName>
        <fullName evidence="2">D-arabinono-1,4-lactone oxidase C-terminal domain-containing protein</fullName>
    </recommendedName>
</protein>
<dbReference type="Gene3D" id="3.30.43.10">
    <property type="entry name" value="Uridine Diphospho-n-acetylenolpyruvylglucosamine Reductase, domain 2"/>
    <property type="match status" value="1"/>
</dbReference>
<feature type="domain" description="D-arabinono-1,4-lactone oxidase C-terminal" evidence="2">
    <location>
        <begin position="298"/>
        <end position="499"/>
    </location>
</feature>
<dbReference type="InterPro" id="IPR016167">
    <property type="entry name" value="FAD-bd_PCMH_sub1"/>
</dbReference>
<keyword evidence="1" id="KW-0560">Oxidoreductase</keyword>
<keyword evidence="4" id="KW-1185">Reference proteome</keyword>
<dbReference type="InterPro" id="IPR007173">
    <property type="entry name" value="ALO_C"/>
</dbReference>
<dbReference type="Proteomes" id="UP001345013">
    <property type="component" value="Unassembled WGS sequence"/>
</dbReference>
<accession>A0ABR0KKX3</accession>
<comment type="caution">
    <text evidence="3">The sequence shown here is derived from an EMBL/GenBank/DDBJ whole genome shotgun (WGS) entry which is preliminary data.</text>
</comment>
<dbReference type="SUPFAM" id="SSF56176">
    <property type="entry name" value="FAD-binding/transporter-associated domain-like"/>
    <property type="match status" value="1"/>
</dbReference>
<organism evidence="3 4">
    <name type="scientific">Lithohypha guttulata</name>
    <dbReference type="NCBI Taxonomy" id="1690604"/>
    <lineage>
        <taxon>Eukaryota</taxon>
        <taxon>Fungi</taxon>
        <taxon>Dikarya</taxon>
        <taxon>Ascomycota</taxon>
        <taxon>Pezizomycotina</taxon>
        <taxon>Eurotiomycetes</taxon>
        <taxon>Chaetothyriomycetidae</taxon>
        <taxon>Chaetothyriales</taxon>
        <taxon>Trichomeriaceae</taxon>
        <taxon>Lithohypha</taxon>
    </lineage>
</organism>
<dbReference type="InterPro" id="IPR036318">
    <property type="entry name" value="FAD-bd_PCMH-like_sf"/>
</dbReference>
<dbReference type="Gene3D" id="3.30.70.2520">
    <property type="match status" value="1"/>
</dbReference>
<name>A0ABR0KKX3_9EURO</name>
<gene>
    <name evidence="3" type="ORF">LTR24_001440</name>
</gene>
<dbReference type="InterPro" id="IPR010031">
    <property type="entry name" value="FAD_lactone_oxidase-like"/>
</dbReference>
<reference evidence="3 4" key="1">
    <citation type="submission" date="2023-08" db="EMBL/GenBank/DDBJ databases">
        <title>Black Yeasts Isolated from many extreme environments.</title>
        <authorList>
            <person name="Coleine C."/>
            <person name="Stajich J.E."/>
            <person name="Selbmann L."/>
        </authorList>
    </citation>
    <scope>NUCLEOTIDE SEQUENCE [LARGE SCALE GENOMIC DNA]</scope>
    <source>
        <strain evidence="3 4">CCFEE 5885</strain>
    </source>
</reference>
<dbReference type="Pfam" id="PF04030">
    <property type="entry name" value="ALO"/>
    <property type="match status" value="1"/>
</dbReference>
<dbReference type="Gene3D" id="1.10.45.10">
    <property type="entry name" value="Vanillyl-alcohol Oxidase, Chain A, domain 4"/>
    <property type="match status" value="1"/>
</dbReference>
<evidence type="ECO:0000313" key="3">
    <source>
        <dbReference type="EMBL" id="KAK5099542.1"/>
    </source>
</evidence>